<feature type="compositionally biased region" description="Pro residues" evidence="1">
    <location>
        <begin position="91"/>
        <end position="105"/>
    </location>
</feature>
<evidence type="ECO:0000256" key="2">
    <source>
        <dbReference type="SAM" id="Phobius"/>
    </source>
</evidence>
<evidence type="ECO:0000313" key="4">
    <source>
        <dbReference type="Proteomes" id="UP001209540"/>
    </source>
</evidence>
<dbReference type="AlphaFoldDB" id="A0AAD5K294"/>
<keyword evidence="2" id="KW-0812">Transmembrane</keyword>
<keyword evidence="4" id="KW-1185">Reference proteome</keyword>
<reference evidence="3" key="1">
    <citation type="journal article" date="2022" name="IScience">
        <title>Evolution of zygomycete secretomes and the origins of terrestrial fungal ecologies.</title>
        <authorList>
            <person name="Chang Y."/>
            <person name="Wang Y."/>
            <person name="Mondo S."/>
            <person name="Ahrendt S."/>
            <person name="Andreopoulos W."/>
            <person name="Barry K."/>
            <person name="Beard J."/>
            <person name="Benny G.L."/>
            <person name="Blankenship S."/>
            <person name="Bonito G."/>
            <person name="Cuomo C."/>
            <person name="Desiro A."/>
            <person name="Gervers K.A."/>
            <person name="Hundley H."/>
            <person name="Kuo A."/>
            <person name="LaButti K."/>
            <person name="Lang B.F."/>
            <person name="Lipzen A."/>
            <person name="O'Donnell K."/>
            <person name="Pangilinan J."/>
            <person name="Reynolds N."/>
            <person name="Sandor L."/>
            <person name="Smith M.E."/>
            <person name="Tsang A."/>
            <person name="Grigoriev I.V."/>
            <person name="Stajich J.E."/>
            <person name="Spatafora J.W."/>
        </authorList>
    </citation>
    <scope>NUCLEOTIDE SEQUENCE</scope>
    <source>
        <strain evidence="3">RSA 2281</strain>
    </source>
</reference>
<organism evidence="3 4">
    <name type="scientific">Phascolomyces articulosus</name>
    <dbReference type="NCBI Taxonomy" id="60185"/>
    <lineage>
        <taxon>Eukaryota</taxon>
        <taxon>Fungi</taxon>
        <taxon>Fungi incertae sedis</taxon>
        <taxon>Mucoromycota</taxon>
        <taxon>Mucoromycotina</taxon>
        <taxon>Mucoromycetes</taxon>
        <taxon>Mucorales</taxon>
        <taxon>Lichtheimiaceae</taxon>
        <taxon>Phascolomyces</taxon>
    </lineage>
</organism>
<comment type="caution">
    <text evidence="3">The sequence shown here is derived from an EMBL/GenBank/DDBJ whole genome shotgun (WGS) entry which is preliminary data.</text>
</comment>
<protein>
    <submittedName>
        <fullName evidence="3">Uncharacterized protein</fullName>
    </submittedName>
</protein>
<dbReference type="EMBL" id="JAIXMP010000011">
    <property type="protein sequence ID" value="KAI9265244.1"/>
    <property type="molecule type" value="Genomic_DNA"/>
</dbReference>
<dbReference type="Proteomes" id="UP001209540">
    <property type="component" value="Unassembled WGS sequence"/>
</dbReference>
<reference evidence="3" key="2">
    <citation type="submission" date="2023-02" db="EMBL/GenBank/DDBJ databases">
        <authorList>
            <consortium name="DOE Joint Genome Institute"/>
            <person name="Mondo S.J."/>
            <person name="Chang Y."/>
            <person name="Wang Y."/>
            <person name="Ahrendt S."/>
            <person name="Andreopoulos W."/>
            <person name="Barry K."/>
            <person name="Beard J."/>
            <person name="Benny G.L."/>
            <person name="Blankenship S."/>
            <person name="Bonito G."/>
            <person name="Cuomo C."/>
            <person name="Desiro A."/>
            <person name="Gervers K.A."/>
            <person name="Hundley H."/>
            <person name="Kuo A."/>
            <person name="LaButti K."/>
            <person name="Lang B.F."/>
            <person name="Lipzen A."/>
            <person name="O'Donnell K."/>
            <person name="Pangilinan J."/>
            <person name="Reynolds N."/>
            <person name="Sandor L."/>
            <person name="Smith M.W."/>
            <person name="Tsang A."/>
            <person name="Grigoriev I.V."/>
            <person name="Stajich J.E."/>
            <person name="Spatafora J.W."/>
        </authorList>
    </citation>
    <scope>NUCLEOTIDE SEQUENCE</scope>
    <source>
        <strain evidence="3">RSA 2281</strain>
    </source>
</reference>
<accession>A0AAD5K294</accession>
<keyword evidence="2" id="KW-0472">Membrane</keyword>
<evidence type="ECO:0000313" key="3">
    <source>
        <dbReference type="EMBL" id="KAI9265244.1"/>
    </source>
</evidence>
<gene>
    <name evidence="3" type="ORF">BDA99DRAFT_604487</name>
</gene>
<feature type="region of interest" description="Disordered" evidence="1">
    <location>
        <begin position="70"/>
        <end position="166"/>
    </location>
</feature>
<evidence type="ECO:0000256" key="1">
    <source>
        <dbReference type="SAM" id="MobiDB-lite"/>
    </source>
</evidence>
<feature type="compositionally biased region" description="Polar residues" evidence="1">
    <location>
        <begin position="115"/>
        <end position="124"/>
    </location>
</feature>
<proteinExistence type="predicted"/>
<feature type="transmembrane region" description="Helical" evidence="2">
    <location>
        <begin position="6"/>
        <end position="25"/>
    </location>
</feature>
<sequence length="186" mass="20832">MNRGLLIFIIIFVIVCILIGFYWAFVHKSRNDKNKEQLLGTSTTTAQAHNITINQQEPWNNNGNHVCPTCSQATHHHQHDHHPPQQFGNQPPQPFGNQPPPPPHQQPSQQFFNMPPSSNSNAMTEATAPESQHHTAIQMKNDLPPPPPPYGNNNMGPPVPVHTDNTAKNTTFQTNIVVHPPHSRDE</sequence>
<keyword evidence="2" id="KW-1133">Transmembrane helix</keyword>
<name>A0AAD5K294_9FUNG</name>